<dbReference type="Pfam" id="PF10098">
    <property type="entry name" value="DUF2336"/>
    <property type="match status" value="1"/>
</dbReference>
<protein>
    <submittedName>
        <fullName evidence="1">Uncharacterized protein (DUF2336 family)</fullName>
    </submittedName>
</protein>
<name>A0A4R2PBK2_RHOSA</name>
<keyword evidence="2" id="KW-1185">Reference proteome</keyword>
<dbReference type="OrthoDB" id="8480166at2"/>
<accession>A0A4R2PBK2</accession>
<proteinExistence type="predicted"/>
<evidence type="ECO:0000313" key="2">
    <source>
        <dbReference type="Proteomes" id="UP000295399"/>
    </source>
</evidence>
<dbReference type="AlphaFoldDB" id="A0A4R2PBK2"/>
<dbReference type="InterPro" id="IPR019285">
    <property type="entry name" value="DUF2336"/>
</dbReference>
<organism evidence="1 2">
    <name type="scientific">Rhodothalassium salexigens DSM 2132</name>
    <dbReference type="NCBI Taxonomy" id="1188247"/>
    <lineage>
        <taxon>Bacteria</taxon>
        <taxon>Pseudomonadati</taxon>
        <taxon>Pseudomonadota</taxon>
        <taxon>Alphaproteobacteria</taxon>
        <taxon>Rhodothalassiales</taxon>
        <taxon>Rhodothalassiaceae</taxon>
        <taxon>Rhodothalassium</taxon>
    </lineage>
</organism>
<dbReference type="Proteomes" id="UP000295399">
    <property type="component" value="Unassembled WGS sequence"/>
</dbReference>
<reference evidence="1 2" key="1">
    <citation type="submission" date="2019-03" db="EMBL/GenBank/DDBJ databases">
        <title>Genomic Encyclopedia of Type Strains, Phase IV (KMG-IV): sequencing the most valuable type-strain genomes for metagenomic binning, comparative biology and taxonomic classification.</title>
        <authorList>
            <person name="Goeker M."/>
        </authorList>
    </citation>
    <scope>NUCLEOTIDE SEQUENCE [LARGE SCALE GENOMIC DNA]</scope>
    <source>
        <strain evidence="1 2">DSM 2132</strain>
    </source>
</reference>
<dbReference type="EMBL" id="SLXO01000011">
    <property type="protein sequence ID" value="TCP31501.1"/>
    <property type="molecule type" value="Genomic_DNA"/>
</dbReference>
<sequence length="318" mass="34367">MVLEWNSAVDKSLLDRVVLAQKVGAFLSKDDIPRDQRRKVENFALMLAHDVSAEVRQCLAFELRRAPDLPRSLVMMIVRDIADVSVPFVKSTEVFTDDQWIEILDELEEQVLNALAGRPSISEPMAFELVCRGGDETVSILVGNRGAAVSERVCNTVIDRFSDHRVVLDTLAQRGDLPQSVAETLVALIADAARAVLVDRYGISPAVAGRVAAAAADRALVGRLAPLRTEALLDTVRDLRAKGQLDDALILAALEREAWRVIAAVLAVRSATPLSLVEATLSARRAARLDTVMAAANLAPETIHALRRALGLSGSVAS</sequence>
<gene>
    <name evidence="1" type="ORF">EV659_11171</name>
</gene>
<evidence type="ECO:0000313" key="1">
    <source>
        <dbReference type="EMBL" id="TCP31501.1"/>
    </source>
</evidence>
<dbReference type="InParanoid" id="A0A4R2PBK2"/>
<comment type="caution">
    <text evidence="1">The sequence shown here is derived from an EMBL/GenBank/DDBJ whole genome shotgun (WGS) entry which is preliminary data.</text>
</comment>